<dbReference type="AlphaFoldDB" id="A0A919FPZ9"/>
<reference evidence="1" key="1">
    <citation type="journal article" date="2014" name="Int. J. Syst. Evol. Microbiol.">
        <title>Complete genome sequence of Corynebacterium casei LMG S-19264T (=DSM 44701T), isolated from a smear-ripened cheese.</title>
        <authorList>
            <consortium name="US DOE Joint Genome Institute (JGI-PGF)"/>
            <person name="Walter F."/>
            <person name="Albersmeier A."/>
            <person name="Kalinowski J."/>
            <person name="Ruckert C."/>
        </authorList>
    </citation>
    <scope>NUCLEOTIDE SEQUENCE</scope>
    <source>
        <strain evidence="1">CGMCC 4.7398</strain>
    </source>
</reference>
<dbReference type="EMBL" id="BNAS01000002">
    <property type="protein sequence ID" value="GHH69540.1"/>
    <property type="molecule type" value="Genomic_DNA"/>
</dbReference>
<evidence type="ECO:0008006" key="3">
    <source>
        <dbReference type="Google" id="ProtNLM"/>
    </source>
</evidence>
<evidence type="ECO:0000313" key="1">
    <source>
        <dbReference type="EMBL" id="GHH69540.1"/>
    </source>
</evidence>
<sequence>MFYAWPMGRRQATTPLPNAEAIAWTKRGAPTRYIDRSGRPDDAWLRVGAPIRGTAEPGRPAGAFTGVPTVTHGPAIPGLRPPAQRRNTVSCQESTTCADSVARVTEPLPTDLPTMTDDDGYELKISRLTIDKLGVKLYDRVSAVVAELVANSYDADATQVNVMLPLATMLNVNHADGSEWTVSVEDNGHGLTPAEARAFYLRVGADRRKTGAGALSRHLRRPVMGRKGIGKLAPFGICRRIEVISSGGDETPNGYLTSHFIMDFKRIVSEDTDIPVPLDKGDLDGTYRPRSGTEVILSEFLPKRVPDGDTFMRQLERRFALASPEFNVVVFNSRDSDLPSRPMEKFKIEIEETTRIELATRPVPMLDGTYMPVSGWVAMAKESYRNEEMAGVRIYARGKIVATTRDFEQPAGFTGEFATRSYMVGEIHADWLDDDSDEDLIRTDRQSILWESDKGSALRSWGAEIVKQIGRKGRQPRRAKLRLQFRKVADLERRARERFVDESVVETVMRLGDAIGGFAAEDELSDSDYVEGLANVILSVAPHQAIVSAFQDFERTRTGGEEPSLEALFDLFGKTRVAEAASYAQIASERVQVLEELDSIVFSTSRDEEALQRIITEAPWLIQPDWTVITANQTLKTFKTAFEQYLQRELGIQADLAIEYERKRPDFTLVSVGGMLHFVEIKASGHALDNEDFKRLYRYVEALTNFFKANPGMAAEFPRKWRIDLVVDSVNLTDAISARAFREAVEDNEISQYSWDDFRARARKANEAFLQVRDNAQAAAKAAGQQNKGDDHVEGS</sequence>
<dbReference type="Proteomes" id="UP000627369">
    <property type="component" value="Unassembled WGS sequence"/>
</dbReference>
<name>A0A919FPZ9_9MICO</name>
<gene>
    <name evidence="1" type="ORF">GCM10017772_14660</name>
</gene>
<dbReference type="SUPFAM" id="SSF55874">
    <property type="entry name" value="ATPase domain of HSP90 chaperone/DNA topoisomerase II/histidine kinase"/>
    <property type="match status" value="1"/>
</dbReference>
<reference evidence="1" key="2">
    <citation type="submission" date="2020-09" db="EMBL/GenBank/DDBJ databases">
        <authorList>
            <person name="Sun Q."/>
            <person name="Zhou Y."/>
        </authorList>
    </citation>
    <scope>NUCLEOTIDE SEQUENCE</scope>
    <source>
        <strain evidence="1">CGMCC 4.7398</strain>
    </source>
</reference>
<protein>
    <recommendedName>
        <fullName evidence="3">Histidine kinase/DNA gyrase B/HSP90-like ATPase</fullName>
    </recommendedName>
</protein>
<dbReference type="InterPro" id="IPR036890">
    <property type="entry name" value="HATPase_C_sf"/>
</dbReference>
<evidence type="ECO:0000313" key="2">
    <source>
        <dbReference type="Proteomes" id="UP000627369"/>
    </source>
</evidence>
<dbReference type="Gene3D" id="3.30.565.10">
    <property type="entry name" value="Histidine kinase-like ATPase, C-terminal domain"/>
    <property type="match status" value="1"/>
</dbReference>
<dbReference type="Pfam" id="PF13589">
    <property type="entry name" value="HATPase_c_3"/>
    <property type="match status" value="1"/>
</dbReference>
<organism evidence="1 2">
    <name type="scientific">Promicromonospora soli</name>
    <dbReference type="NCBI Taxonomy" id="2035533"/>
    <lineage>
        <taxon>Bacteria</taxon>
        <taxon>Bacillati</taxon>
        <taxon>Actinomycetota</taxon>
        <taxon>Actinomycetes</taxon>
        <taxon>Micrococcales</taxon>
        <taxon>Promicromonosporaceae</taxon>
        <taxon>Promicromonospora</taxon>
    </lineage>
</organism>
<comment type="caution">
    <text evidence="1">The sequence shown here is derived from an EMBL/GenBank/DDBJ whole genome shotgun (WGS) entry which is preliminary data.</text>
</comment>
<keyword evidence="2" id="KW-1185">Reference proteome</keyword>
<proteinExistence type="predicted"/>
<accession>A0A919FPZ9</accession>